<gene>
    <name evidence="3" type="ORF">BV898_04376</name>
</gene>
<dbReference type="InterPro" id="IPR036249">
    <property type="entry name" value="Thioredoxin-like_sf"/>
</dbReference>
<organism evidence="3 4">
    <name type="scientific">Hypsibius exemplaris</name>
    <name type="common">Freshwater tardigrade</name>
    <dbReference type="NCBI Taxonomy" id="2072580"/>
    <lineage>
        <taxon>Eukaryota</taxon>
        <taxon>Metazoa</taxon>
        <taxon>Ecdysozoa</taxon>
        <taxon>Tardigrada</taxon>
        <taxon>Eutardigrada</taxon>
        <taxon>Parachela</taxon>
        <taxon>Hypsibioidea</taxon>
        <taxon>Hypsibiidae</taxon>
        <taxon>Hypsibius</taxon>
    </lineage>
</organism>
<feature type="domain" description="Thioredoxin" evidence="2">
    <location>
        <begin position="210"/>
        <end position="333"/>
    </location>
</feature>
<keyword evidence="1" id="KW-0812">Transmembrane</keyword>
<dbReference type="Proteomes" id="UP000192578">
    <property type="component" value="Unassembled WGS sequence"/>
</dbReference>
<dbReference type="GO" id="GO:0060271">
    <property type="term" value="P:cilium assembly"/>
    <property type="evidence" value="ECO:0007669"/>
    <property type="project" value="TreeGrafter"/>
</dbReference>
<evidence type="ECO:0000259" key="2">
    <source>
        <dbReference type="PROSITE" id="PS51352"/>
    </source>
</evidence>
<keyword evidence="1" id="KW-1133">Transmembrane helix</keyword>
<comment type="caution">
    <text evidence="3">The sequence shown here is derived from an EMBL/GenBank/DDBJ whole genome shotgun (WGS) entry which is preliminary data.</text>
</comment>
<sequence length="408" mass="46058">MNFLEWLALHRFHLFLVCGFLISLVAVLGYLRTDNFFSSSRKNHTNSLLSLDLSTEAGVDTSSLSTAGHVQSFPPILDALQELNKFNSSNSDMCSLDEGKNAADERGWTLNLGTNRTQDGRQDRRPVFETENFKRWAASFFPYPTPLLSEKEILLEKVVGLRQYDVCYPQADELDFAAGWQERTILYLYSSNKTRADCMPFVHPGDPKLYIIQGSALNDILNASAGEQLCTVVFFFSGSCPYSRRAAPFMQAAAMYFPDLHFVGINTDKYPGIAGHYGIMGVPVLVLFQEKKFLTGWTIPFPDARDTIRAFIMAYSDVKYVTDLLNVTEATAEILTHFNLQKKGDLLYMLSYLILLTACVLFFWKNYLLDAIKRSLDRAGLNDDILVMGLQQPQLPMDPQIPIPVLEI</sequence>
<evidence type="ECO:0000313" key="4">
    <source>
        <dbReference type="Proteomes" id="UP000192578"/>
    </source>
</evidence>
<dbReference type="InterPro" id="IPR013766">
    <property type="entry name" value="Thioredoxin_domain"/>
</dbReference>
<dbReference type="InterPro" id="IPR042418">
    <property type="entry name" value="TXNDC15"/>
</dbReference>
<dbReference type="OrthoDB" id="1899781at2759"/>
<dbReference type="AlphaFoldDB" id="A0A1W0X2X7"/>
<feature type="transmembrane region" description="Helical" evidence="1">
    <location>
        <begin position="346"/>
        <end position="364"/>
    </location>
</feature>
<accession>A0A1W0X2X7</accession>
<dbReference type="Pfam" id="PF00085">
    <property type="entry name" value="Thioredoxin"/>
    <property type="match status" value="1"/>
</dbReference>
<dbReference type="CDD" id="cd02947">
    <property type="entry name" value="TRX_family"/>
    <property type="match status" value="1"/>
</dbReference>
<keyword evidence="1" id="KW-0472">Membrane</keyword>
<dbReference type="EMBL" id="MTYJ01000021">
    <property type="protein sequence ID" value="OQV21801.1"/>
    <property type="molecule type" value="Genomic_DNA"/>
</dbReference>
<protein>
    <recommendedName>
        <fullName evidence="2">Thioredoxin domain-containing protein</fullName>
    </recommendedName>
</protein>
<dbReference type="SUPFAM" id="SSF52833">
    <property type="entry name" value="Thioredoxin-like"/>
    <property type="match status" value="1"/>
</dbReference>
<dbReference type="PROSITE" id="PS51352">
    <property type="entry name" value="THIOREDOXIN_2"/>
    <property type="match status" value="1"/>
</dbReference>
<dbReference type="GO" id="GO:0005929">
    <property type="term" value="C:cilium"/>
    <property type="evidence" value="ECO:0007669"/>
    <property type="project" value="TreeGrafter"/>
</dbReference>
<name>A0A1W0X2X7_HYPEX</name>
<evidence type="ECO:0000256" key="1">
    <source>
        <dbReference type="SAM" id="Phobius"/>
    </source>
</evidence>
<evidence type="ECO:0000313" key="3">
    <source>
        <dbReference type="EMBL" id="OQV21801.1"/>
    </source>
</evidence>
<keyword evidence="4" id="KW-1185">Reference proteome</keyword>
<feature type="transmembrane region" description="Helical" evidence="1">
    <location>
        <begin position="12"/>
        <end position="31"/>
    </location>
</feature>
<dbReference type="Gene3D" id="3.40.30.10">
    <property type="entry name" value="Glutaredoxin"/>
    <property type="match status" value="1"/>
</dbReference>
<dbReference type="PANTHER" id="PTHR14684">
    <property type="entry name" value="THIOREDOXIN DOMAIN-CONTAINING PROTEIN 15"/>
    <property type="match status" value="1"/>
</dbReference>
<proteinExistence type="predicted"/>
<reference evidence="4" key="1">
    <citation type="submission" date="2017-01" db="EMBL/GenBank/DDBJ databases">
        <title>Comparative genomics of anhydrobiosis in the tardigrade Hypsibius dujardini.</title>
        <authorList>
            <person name="Yoshida Y."/>
            <person name="Koutsovoulos G."/>
            <person name="Laetsch D."/>
            <person name="Stevens L."/>
            <person name="Kumar S."/>
            <person name="Horikawa D."/>
            <person name="Ishino K."/>
            <person name="Komine S."/>
            <person name="Tomita M."/>
            <person name="Blaxter M."/>
            <person name="Arakawa K."/>
        </authorList>
    </citation>
    <scope>NUCLEOTIDE SEQUENCE [LARGE SCALE GENOMIC DNA]</scope>
    <source>
        <strain evidence="4">Z151</strain>
    </source>
</reference>
<dbReference type="PANTHER" id="PTHR14684:SF2">
    <property type="entry name" value="THIOREDOXIN DOMAIN-CONTAINING PROTEIN 15"/>
    <property type="match status" value="1"/>
</dbReference>